<sequence length="198" mass="21342">MAISMPSSENPRDLARSLSEKKKNIETEIEAQITILKANGNSTMQTPLVDAEGFPRADIDIYAVRGARVKIIELRNDLAAVTNELSNVLQMAFAPSATTVDEEPTEVPFAKVDGVSPGSPASEAGLQRDDLIVKFGSISASTVGSSLQGVAQVVAEYENRGVVLKIMREQKPIFFTLTPRKGWGGRGMLGCHIVPYKP</sequence>
<dbReference type="InterPro" id="IPR035269">
    <property type="entry name" value="PSMD9"/>
</dbReference>
<feature type="domain" description="PDZ" evidence="5">
    <location>
        <begin position="112"/>
        <end position="166"/>
    </location>
</feature>
<evidence type="ECO:0000256" key="4">
    <source>
        <dbReference type="SAM" id="Coils"/>
    </source>
</evidence>
<evidence type="ECO:0000313" key="7">
    <source>
        <dbReference type="EMBL" id="KIY69327.1"/>
    </source>
</evidence>
<keyword evidence="7" id="KW-0647">Proteasome</keyword>
<proteinExistence type="inferred from homology"/>
<evidence type="ECO:0000256" key="2">
    <source>
        <dbReference type="ARBA" id="ARBA00023186"/>
    </source>
</evidence>
<dbReference type="OrthoDB" id="72325at2759"/>
<reference evidence="7 8" key="1">
    <citation type="journal article" date="2015" name="Fungal Genet. Biol.">
        <title>Evolution of novel wood decay mechanisms in Agaricales revealed by the genome sequences of Fistulina hepatica and Cylindrobasidium torrendii.</title>
        <authorList>
            <person name="Floudas D."/>
            <person name="Held B.W."/>
            <person name="Riley R."/>
            <person name="Nagy L.G."/>
            <person name="Koehler G."/>
            <person name="Ransdell A.S."/>
            <person name="Younus H."/>
            <person name="Chow J."/>
            <person name="Chiniquy J."/>
            <person name="Lipzen A."/>
            <person name="Tritt A."/>
            <person name="Sun H."/>
            <person name="Haridas S."/>
            <person name="LaButti K."/>
            <person name="Ohm R.A."/>
            <person name="Kues U."/>
            <person name="Blanchette R.A."/>
            <person name="Grigoriev I.V."/>
            <person name="Minto R.E."/>
            <person name="Hibbett D.S."/>
        </authorList>
    </citation>
    <scope>NUCLEOTIDE SEQUENCE [LARGE SCALE GENOMIC DNA]</scope>
    <source>
        <strain evidence="7 8">FP15055 ss-10</strain>
    </source>
</reference>
<dbReference type="STRING" id="1314674.A0A0D7BFR6"/>
<protein>
    <recommendedName>
        <fullName evidence="3">Probable 26S proteasome regulatory subunit p27</fullName>
    </recommendedName>
</protein>
<dbReference type="PANTHER" id="PTHR12651:SF1">
    <property type="entry name" value="26S PROTEASOME NON-ATPASE REGULATORY SUBUNIT 9"/>
    <property type="match status" value="1"/>
</dbReference>
<gene>
    <name evidence="7" type="ORF">CYLTODRAFT_372920</name>
</gene>
<dbReference type="SUPFAM" id="SSF50156">
    <property type="entry name" value="PDZ domain-like"/>
    <property type="match status" value="1"/>
</dbReference>
<organism evidence="7 8">
    <name type="scientific">Cylindrobasidium torrendii FP15055 ss-10</name>
    <dbReference type="NCBI Taxonomy" id="1314674"/>
    <lineage>
        <taxon>Eukaryota</taxon>
        <taxon>Fungi</taxon>
        <taxon>Dikarya</taxon>
        <taxon>Basidiomycota</taxon>
        <taxon>Agaricomycotina</taxon>
        <taxon>Agaricomycetes</taxon>
        <taxon>Agaricomycetidae</taxon>
        <taxon>Agaricales</taxon>
        <taxon>Marasmiineae</taxon>
        <taxon>Physalacriaceae</taxon>
        <taxon>Cylindrobasidium</taxon>
    </lineage>
</organism>
<dbReference type="AlphaFoldDB" id="A0A0D7BFR6"/>
<evidence type="ECO:0000259" key="5">
    <source>
        <dbReference type="Pfam" id="PF17820"/>
    </source>
</evidence>
<comment type="similarity">
    <text evidence="1">Belongs to the proteasome subunit p27 family.</text>
</comment>
<dbReference type="FunFam" id="2.30.42.10:FF:000107">
    <property type="entry name" value="26S proteasome non-ATPase regulatory subunit 9"/>
    <property type="match status" value="1"/>
</dbReference>
<dbReference type="Proteomes" id="UP000054007">
    <property type="component" value="Unassembled WGS sequence"/>
</dbReference>
<dbReference type="Pfam" id="PF17820">
    <property type="entry name" value="PDZ_6"/>
    <property type="match status" value="1"/>
</dbReference>
<dbReference type="InterPro" id="IPR040815">
    <property type="entry name" value="Nas2_N"/>
</dbReference>
<accession>A0A0D7BFR6</accession>
<dbReference type="Pfam" id="PF18265">
    <property type="entry name" value="Nas2_N"/>
    <property type="match status" value="1"/>
</dbReference>
<keyword evidence="8" id="KW-1185">Reference proteome</keyword>
<evidence type="ECO:0000313" key="8">
    <source>
        <dbReference type="Proteomes" id="UP000054007"/>
    </source>
</evidence>
<dbReference type="Gene3D" id="2.30.42.10">
    <property type="match status" value="1"/>
</dbReference>
<dbReference type="EMBL" id="KN880486">
    <property type="protein sequence ID" value="KIY69327.1"/>
    <property type="molecule type" value="Genomic_DNA"/>
</dbReference>
<keyword evidence="4" id="KW-0175">Coiled coil</keyword>
<dbReference type="InterPro" id="IPR041489">
    <property type="entry name" value="PDZ_6"/>
</dbReference>
<dbReference type="GO" id="GO:0070682">
    <property type="term" value="P:proteasome regulatory particle assembly"/>
    <property type="evidence" value="ECO:0007669"/>
    <property type="project" value="InterPro"/>
</dbReference>
<dbReference type="InterPro" id="IPR036034">
    <property type="entry name" value="PDZ_sf"/>
</dbReference>
<feature type="coiled-coil region" evidence="4">
    <location>
        <begin position="64"/>
        <end position="91"/>
    </location>
</feature>
<evidence type="ECO:0000256" key="3">
    <source>
        <dbReference type="ARBA" id="ARBA00068021"/>
    </source>
</evidence>
<dbReference type="PANTHER" id="PTHR12651">
    <property type="entry name" value="26S PROTEASOME NON-ATPASE REGULATORY SUBUNIT 9"/>
    <property type="match status" value="1"/>
</dbReference>
<dbReference type="GO" id="GO:0000502">
    <property type="term" value="C:proteasome complex"/>
    <property type="evidence" value="ECO:0007669"/>
    <property type="project" value="UniProtKB-KW"/>
</dbReference>
<name>A0A0D7BFR6_9AGAR</name>
<keyword evidence="2" id="KW-0143">Chaperone</keyword>
<dbReference type="GO" id="GO:0005737">
    <property type="term" value="C:cytoplasm"/>
    <property type="evidence" value="ECO:0007669"/>
    <property type="project" value="TreeGrafter"/>
</dbReference>
<evidence type="ECO:0000259" key="6">
    <source>
        <dbReference type="Pfam" id="PF18265"/>
    </source>
</evidence>
<evidence type="ECO:0000256" key="1">
    <source>
        <dbReference type="ARBA" id="ARBA00005256"/>
    </source>
</evidence>
<dbReference type="Gene3D" id="6.10.140.1710">
    <property type="match status" value="1"/>
</dbReference>
<feature type="domain" description="Nas2 N-terminal" evidence="6">
    <location>
        <begin position="16"/>
        <end position="93"/>
    </location>
</feature>
<dbReference type="GO" id="GO:0005634">
    <property type="term" value="C:nucleus"/>
    <property type="evidence" value="ECO:0007669"/>
    <property type="project" value="TreeGrafter"/>
</dbReference>